<evidence type="ECO:0000256" key="4">
    <source>
        <dbReference type="ARBA" id="ARBA00022679"/>
    </source>
</evidence>
<dbReference type="Pfam" id="PF13188">
    <property type="entry name" value="PAS_8"/>
    <property type="match status" value="1"/>
</dbReference>
<dbReference type="SUPFAM" id="SSF47384">
    <property type="entry name" value="Homodimeric domain of signal transducing histidine kinase"/>
    <property type="match status" value="1"/>
</dbReference>
<dbReference type="PROSITE" id="PS50109">
    <property type="entry name" value="HIS_KIN"/>
    <property type="match status" value="1"/>
</dbReference>
<dbReference type="CDD" id="cd00130">
    <property type="entry name" value="PAS"/>
    <property type="match status" value="2"/>
</dbReference>
<keyword evidence="6" id="KW-0472">Membrane</keyword>
<keyword evidence="5" id="KW-0418">Kinase</keyword>
<dbReference type="NCBIfam" id="TIGR00229">
    <property type="entry name" value="sensory_box"/>
    <property type="match status" value="3"/>
</dbReference>
<dbReference type="GO" id="GO:0000155">
    <property type="term" value="F:phosphorelay sensor kinase activity"/>
    <property type="evidence" value="ECO:0007669"/>
    <property type="project" value="InterPro"/>
</dbReference>
<evidence type="ECO:0000259" key="9">
    <source>
        <dbReference type="PROSITE" id="PS50113"/>
    </source>
</evidence>
<feature type="transmembrane region" description="Helical" evidence="6">
    <location>
        <begin position="45"/>
        <end position="66"/>
    </location>
</feature>
<feature type="domain" description="PAC" evidence="9">
    <location>
        <begin position="263"/>
        <end position="314"/>
    </location>
</feature>
<dbReference type="SMART" id="SM00387">
    <property type="entry name" value="HATPase_c"/>
    <property type="match status" value="1"/>
</dbReference>
<dbReference type="PRINTS" id="PR00344">
    <property type="entry name" value="BCTRLSENSOR"/>
</dbReference>
<sequence>MPSRLQRARSLLRPLFYVTLYVVFFGGTLAGLGIVGLAWLKGWGLPVIILGLLLFVAALGASLYLLRHQHSEALEVYHAFFTHALEGIFRADLSGRLLEGNPALAQMLGYADAKALVGQNLAQMLADETLWSQLRSRLTLQGLVSNYYLPLRRRDGSLWWARMNAWLRQGLIEGTLEDVSAWQRTEAALRASEALYRSLLEQLPVGVYRSTPEGVIRAANIAAARMLGYDSVEALLRVNAWDVYVDVSQREAFLQQLQARGEAFAELMLRRVDGTVVWVQDYARRIEDPEGQVYFEGVLIDVTRSHAAEQALDESERRYQLLMEQLPEPVIVHDAQHILYANPAAAAFVGVQTPEQLIGQSLYRFLQFEEADALQRYLDVAARRGRPLPVSEQKIIRADGQVRDVEVISAPITYQGRHAFQVVLRDITGRKQYEQQLLEAKERAEEIARLKSTLLSNISHEIRTPLAGIIGFAEVLEEELGEPHRELAGLIRNSGQRLLETLNTLLDLARIEAGAFTLCPEPFDLVEEIRQTVRLFEPMLQDKGLQLKLQLPDKPFRVYLDRNGVHRVVLNLVSNAVKFTDQGEITITLRVKDEWLCLEVSDTGIGIDPNFLPHIFEEFRQESDGLTRTHQGSGLGLAITRRLVEMMDGRIEVHSVKGQGSRFTVWLPFQLSQKASSPAALADGASPNQGR</sequence>
<dbReference type="EMBL" id="DSGB01000006">
    <property type="protein sequence ID" value="HER97029.1"/>
    <property type="molecule type" value="Genomic_DNA"/>
</dbReference>
<keyword evidence="3" id="KW-0597">Phosphoprotein</keyword>
<dbReference type="InterPro" id="IPR005467">
    <property type="entry name" value="His_kinase_dom"/>
</dbReference>
<evidence type="ECO:0000256" key="1">
    <source>
        <dbReference type="ARBA" id="ARBA00000085"/>
    </source>
</evidence>
<feature type="domain" description="PAS" evidence="8">
    <location>
        <begin position="192"/>
        <end position="235"/>
    </location>
</feature>
<evidence type="ECO:0000313" key="10">
    <source>
        <dbReference type="EMBL" id="HER97029.1"/>
    </source>
</evidence>
<dbReference type="GO" id="GO:0005886">
    <property type="term" value="C:plasma membrane"/>
    <property type="evidence" value="ECO:0007669"/>
    <property type="project" value="TreeGrafter"/>
</dbReference>
<dbReference type="PANTHER" id="PTHR43047">
    <property type="entry name" value="TWO-COMPONENT HISTIDINE PROTEIN KINASE"/>
    <property type="match status" value="1"/>
</dbReference>
<keyword evidence="4" id="KW-0808">Transferase</keyword>
<name>A0A7V2F6Z9_RHOMR</name>
<dbReference type="InterPro" id="IPR000700">
    <property type="entry name" value="PAS-assoc_C"/>
</dbReference>
<dbReference type="SUPFAM" id="SSF55785">
    <property type="entry name" value="PYP-like sensor domain (PAS domain)"/>
    <property type="match status" value="3"/>
</dbReference>
<dbReference type="PANTHER" id="PTHR43047:SF72">
    <property type="entry name" value="OSMOSENSING HISTIDINE PROTEIN KINASE SLN1"/>
    <property type="match status" value="1"/>
</dbReference>
<keyword evidence="6" id="KW-1133">Transmembrane helix</keyword>
<evidence type="ECO:0000256" key="2">
    <source>
        <dbReference type="ARBA" id="ARBA00012438"/>
    </source>
</evidence>
<feature type="domain" description="PAS" evidence="8">
    <location>
        <begin position="315"/>
        <end position="385"/>
    </location>
</feature>
<dbReference type="GO" id="GO:0009927">
    <property type="term" value="F:histidine phosphotransfer kinase activity"/>
    <property type="evidence" value="ECO:0007669"/>
    <property type="project" value="TreeGrafter"/>
</dbReference>
<feature type="domain" description="PAS" evidence="8">
    <location>
        <begin position="73"/>
        <end position="116"/>
    </location>
</feature>
<dbReference type="Gene3D" id="3.30.450.20">
    <property type="entry name" value="PAS domain"/>
    <property type="match status" value="3"/>
</dbReference>
<gene>
    <name evidence="10" type="ORF">ENO59_11085</name>
</gene>
<accession>A0A7V2F6Z9</accession>
<dbReference type="InterPro" id="IPR004358">
    <property type="entry name" value="Sig_transdc_His_kin-like_C"/>
</dbReference>
<dbReference type="InterPro" id="IPR000014">
    <property type="entry name" value="PAS"/>
</dbReference>
<dbReference type="SUPFAM" id="SSF55874">
    <property type="entry name" value="ATPase domain of HSP90 chaperone/DNA topoisomerase II/histidine kinase"/>
    <property type="match status" value="1"/>
</dbReference>
<organism evidence="10">
    <name type="scientific">Rhodothermus marinus</name>
    <name type="common">Rhodothermus obamensis</name>
    <dbReference type="NCBI Taxonomy" id="29549"/>
    <lineage>
        <taxon>Bacteria</taxon>
        <taxon>Pseudomonadati</taxon>
        <taxon>Rhodothermota</taxon>
        <taxon>Rhodothermia</taxon>
        <taxon>Rhodothermales</taxon>
        <taxon>Rhodothermaceae</taxon>
        <taxon>Rhodothermus</taxon>
    </lineage>
</organism>
<feature type="domain" description="PAC" evidence="9">
    <location>
        <begin position="389"/>
        <end position="439"/>
    </location>
</feature>
<dbReference type="Pfam" id="PF00989">
    <property type="entry name" value="PAS"/>
    <property type="match status" value="2"/>
</dbReference>
<evidence type="ECO:0000256" key="6">
    <source>
        <dbReference type="SAM" id="Phobius"/>
    </source>
</evidence>
<dbReference type="SMART" id="SM00388">
    <property type="entry name" value="HisKA"/>
    <property type="match status" value="1"/>
</dbReference>
<evidence type="ECO:0000256" key="3">
    <source>
        <dbReference type="ARBA" id="ARBA00022553"/>
    </source>
</evidence>
<comment type="catalytic activity">
    <reaction evidence="1">
        <text>ATP + protein L-histidine = ADP + protein N-phospho-L-histidine.</text>
        <dbReference type="EC" id="2.7.13.3"/>
    </reaction>
</comment>
<dbReference type="Gene3D" id="3.30.565.10">
    <property type="entry name" value="Histidine kinase-like ATPase, C-terminal domain"/>
    <property type="match status" value="1"/>
</dbReference>
<feature type="domain" description="Histidine kinase" evidence="7">
    <location>
        <begin position="457"/>
        <end position="671"/>
    </location>
</feature>
<dbReference type="InterPro" id="IPR035965">
    <property type="entry name" value="PAS-like_dom_sf"/>
</dbReference>
<comment type="caution">
    <text evidence="10">The sequence shown here is derived from an EMBL/GenBank/DDBJ whole genome shotgun (WGS) entry which is preliminary data.</text>
</comment>
<evidence type="ECO:0000256" key="5">
    <source>
        <dbReference type="ARBA" id="ARBA00022777"/>
    </source>
</evidence>
<dbReference type="FunFam" id="3.30.565.10:FF:000010">
    <property type="entry name" value="Sensor histidine kinase RcsC"/>
    <property type="match status" value="1"/>
</dbReference>
<dbReference type="GO" id="GO:0006355">
    <property type="term" value="P:regulation of DNA-templated transcription"/>
    <property type="evidence" value="ECO:0007669"/>
    <property type="project" value="InterPro"/>
</dbReference>
<dbReference type="InterPro" id="IPR003661">
    <property type="entry name" value="HisK_dim/P_dom"/>
</dbReference>
<evidence type="ECO:0000259" key="7">
    <source>
        <dbReference type="PROSITE" id="PS50109"/>
    </source>
</evidence>
<protein>
    <recommendedName>
        <fullName evidence="2">histidine kinase</fullName>
        <ecNumber evidence="2">2.7.13.3</ecNumber>
    </recommendedName>
</protein>
<dbReference type="InterPro" id="IPR003594">
    <property type="entry name" value="HATPase_dom"/>
</dbReference>
<dbReference type="Gene3D" id="1.10.287.130">
    <property type="match status" value="1"/>
</dbReference>
<dbReference type="CDD" id="cd16922">
    <property type="entry name" value="HATPase_EvgS-ArcB-TorS-like"/>
    <property type="match status" value="1"/>
</dbReference>
<reference evidence="10" key="1">
    <citation type="journal article" date="2020" name="mSystems">
        <title>Genome- and Community-Level Interaction Insights into Carbon Utilization and Element Cycling Functions of Hydrothermarchaeota in Hydrothermal Sediment.</title>
        <authorList>
            <person name="Zhou Z."/>
            <person name="Liu Y."/>
            <person name="Xu W."/>
            <person name="Pan J."/>
            <person name="Luo Z.H."/>
            <person name="Li M."/>
        </authorList>
    </citation>
    <scope>NUCLEOTIDE SEQUENCE [LARGE SCALE GENOMIC DNA]</scope>
    <source>
        <strain evidence="10">SpSt-143</strain>
    </source>
</reference>
<dbReference type="SMART" id="SM00086">
    <property type="entry name" value="PAC"/>
    <property type="match status" value="2"/>
</dbReference>
<dbReference type="PROSITE" id="PS50112">
    <property type="entry name" value="PAS"/>
    <property type="match status" value="3"/>
</dbReference>
<proteinExistence type="predicted"/>
<dbReference type="InterPro" id="IPR036097">
    <property type="entry name" value="HisK_dim/P_sf"/>
</dbReference>
<dbReference type="Pfam" id="PF02518">
    <property type="entry name" value="HATPase_c"/>
    <property type="match status" value="1"/>
</dbReference>
<dbReference type="SMART" id="SM00091">
    <property type="entry name" value="PAS"/>
    <property type="match status" value="3"/>
</dbReference>
<dbReference type="Pfam" id="PF00512">
    <property type="entry name" value="HisKA"/>
    <property type="match status" value="1"/>
</dbReference>
<dbReference type="AlphaFoldDB" id="A0A7V2F6Z9"/>
<dbReference type="InterPro" id="IPR036890">
    <property type="entry name" value="HATPase_C_sf"/>
</dbReference>
<evidence type="ECO:0000259" key="8">
    <source>
        <dbReference type="PROSITE" id="PS50112"/>
    </source>
</evidence>
<dbReference type="PROSITE" id="PS50113">
    <property type="entry name" value="PAC"/>
    <property type="match status" value="2"/>
</dbReference>
<dbReference type="InterPro" id="IPR001610">
    <property type="entry name" value="PAC"/>
</dbReference>
<keyword evidence="6" id="KW-0812">Transmembrane</keyword>
<dbReference type="CDD" id="cd00082">
    <property type="entry name" value="HisKA"/>
    <property type="match status" value="1"/>
</dbReference>
<feature type="transmembrane region" description="Helical" evidence="6">
    <location>
        <begin position="15"/>
        <end position="39"/>
    </location>
</feature>
<dbReference type="InterPro" id="IPR013767">
    <property type="entry name" value="PAS_fold"/>
</dbReference>
<dbReference type="EC" id="2.7.13.3" evidence="2"/>